<gene>
    <name evidence="2" type="ORF">POM88_001608</name>
</gene>
<dbReference type="FunFam" id="2.60.40.3170:FF:000002">
    <property type="entry name" value="Tripeptidyl-peptidase 2"/>
    <property type="match status" value="1"/>
</dbReference>
<keyword evidence="3" id="KW-1185">Reference proteome</keyword>
<evidence type="ECO:0000313" key="3">
    <source>
        <dbReference type="Proteomes" id="UP001237642"/>
    </source>
</evidence>
<reference evidence="2" key="2">
    <citation type="submission" date="2023-05" db="EMBL/GenBank/DDBJ databases">
        <authorList>
            <person name="Schelkunov M.I."/>
        </authorList>
    </citation>
    <scope>NUCLEOTIDE SEQUENCE</scope>
    <source>
        <strain evidence="2">Hsosn_3</strain>
        <tissue evidence="2">Leaf</tissue>
    </source>
</reference>
<accession>A0AAD8NBU4</accession>
<feature type="domain" description="Tripeptidyl-peptidase II first Ig-like" evidence="1">
    <location>
        <begin position="8"/>
        <end position="114"/>
    </location>
</feature>
<dbReference type="InterPro" id="IPR046940">
    <property type="entry name" value="TPPII_Ig-like_sf"/>
</dbReference>
<reference evidence="2" key="1">
    <citation type="submission" date="2023-02" db="EMBL/GenBank/DDBJ databases">
        <title>Genome of toxic invasive species Heracleum sosnowskyi carries increased number of genes despite the absence of recent whole-genome duplications.</title>
        <authorList>
            <person name="Schelkunov M."/>
            <person name="Shtratnikova V."/>
            <person name="Makarenko M."/>
            <person name="Klepikova A."/>
            <person name="Omelchenko D."/>
            <person name="Novikova G."/>
            <person name="Obukhova E."/>
            <person name="Bogdanov V."/>
            <person name="Penin A."/>
            <person name="Logacheva M."/>
        </authorList>
    </citation>
    <scope>NUCLEOTIDE SEQUENCE</scope>
    <source>
        <strain evidence="2">Hsosn_3</strain>
        <tissue evidence="2">Leaf</tissue>
    </source>
</reference>
<protein>
    <recommendedName>
        <fullName evidence="1">Tripeptidyl-peptidase II first Ig-like domain-containing protein</fullName>
    </recommendedName>
</protein>
<organism evidence="2 3">
    <name type="scientific">Heracleum sosnowskyi</name>
    <dbReference type="NCBI Taxonomy" id="360622"/>
    <lineage>
        <taxon>Eukaryota</taxon>
        <taxon>Viridiplantae</taxon>
        <taxon>Streptophyta</taxon>
        <taxon>Embryophyta</taxon>
        <taxon>Tracheophyta</taxon>
        <taxon>Spermatophyta</taxon>
        <taxon>Magnoliopsida</taxon>
        <taxon>eudicotyledons</taxon>
        <taxon>Gunneridae</taxon>
        <taxon>Pentapetalae</taxon>
        <taxon>asterids</taxon>
        <taxon>campanulids</taxon>
        <taxon>Apiales</taxon>
        <taxon>Apiaceae</taxon>
        <taxon>Apioideae</taxon>
        <taxon>apioid superclade</taxon>
        <taxon>Tordylieae</taxon>
        <taxon>Tordyliinae</taxon>
        <taxon>Heracleum</taxon>
    </lineage>
</organism>
<dbReference type="EMBL" id="JAUIZM010000001">
    <property type="protein sequence ID" value="KAK1402003.1"/>
    <property type="molecule type" value="Genomic_DNA"/>
</dbReference>
<dbReference type="InterPro" id="IPR048383">
    <property type="entry name" value="TPPII_Ig-like-1"/>
</dbReference>
<evidence type="ECO:0000259" key="1">
    <source>
        <dbReference type="Pfam" id="PF21223"/>
    </source>
</evidence>
<dbReference type="AlphaFoldDB" id="A0AAD8NBU4"/>
<comment type="caution">
    <text evidence="2">The sequence shown here is derived from an EMBL/GenBank/DDBJ whole genome shotgun (WGS) entry which is preliminary data.</text>
</comment>
<dbReference type="Gene3D" id="2.60.40.3170">
    <property type="match status" value="1"/>
</dbReference>
<name>A0AAD8NBU4_9APIA</name>
<proteinExistence type="predicted"/>
<evidence type="ECO:0000313" key="2">
    <source>
        <dbReference type="EMBL" id="KAK1402003.1"/>
    </source>
</evidence>
<sequence>MILPPSPTSRGIYLRDSCYCHQSTEWTVQVDPTFHDDASNMEQLVPFEECIELHSTGEAVVKAPGFLLLTHNGRTFNIVVDPTNLSDGLHYYEVYGVDCNAPWRGPLFRIPITITKPISVRSRPPLISFTGMPFVPEVAIMSEILVKRDQSLNPHGLSHMLGNSLEILFQKMKGIALSLPITSDLTPKTLKHKSYVKLLMLRKFYKMKVL</sequence>
<dbReference type="Proteomes" id="UP001237642">
    <property type="component" value="Unassembled WGS sequence"/>
</dbReference>
<dbReference type="Pfam" id="PF21223">
    <property type="entry name" value="TPPII_Ig-like-1"/>
    <property type="match status" value="1"/>
</dbReference>